<dbReference type="PRINTS" id="PR00452">
    <property type="entry name" value="SH3DOMAIN"/>
</dbReference>
<dbReference type="GO" id="GO:0016301">
    <property type="term" value="F:kinase activity"/>
    <property type="evidence" value="ECO:0007669"/>
    <property type="project" value="UniProtKB-KW"/>
</dbReference>
<reference evidence="4 5" key="1">
    <citation type="journal article" date="2021" name="Cell">
        <title>Tracing the genetic footprints of vertebrate landing in non-teleost ray-finned fishes.</title>
        <authorList>
            <person name="Bi X."/>
            <person name="Wang K."/>
            <person name="Yang L."/>
            <person name="Pan H."/>
            <person name="Jiang H."/>
            <person name="Wei Q."/>
            <person name="Fang M."/>
            <person name="Yu H."/>
            <person name="Zhu C."/>
            <person name="Cai Y."/>
            <person name="He Y."/>
            <person name="Gan X."/>
            <person name="Zeng H."/>
            <person name="Yu D."/>
            <person name="Zhu Y."/>
            <person name="Jiang H."/>
            <person name="Qiu Q."/>
            <person name="Yang H."/>
            <person name="Zhang Y.E."/>
            <person name="Wang W."/>
            <person name="Zhu M."/>
            <person name="He S."/>
            <person name="Zhang G."/>
        </authorList>
    </citation>
    <scope>NUCLEOTIDE SEQUENCE [LARGE SCALE GENOMIC DNA]</scope>
    <source>
        <strain evidence="4">Bchr_013</strain>
    </source>
</reference>
<comment type="caution">
    <text evidence="4">The sequence shown here is derived from an EMBL/GenBank/DDBJ whole genome shotgun (WGS) entry which is preliminary data.</text>
</comment>
<dbReference type="SMART" id="SM00326">
    <property type="entry name" value="SH3"/>
    <property type="match status" value="1"/>
</dbReference>
<gene>
    <name evidence="4" type="primary">Srms_0</name>
    <name evidence="4" type="ORF">GTO96_0008433</name>
</gene>
<organism evidence="4 5">
    <name type="scientific">Polypterus senegalus</name>
    <name type="common">Senegal bichir</name>
    <dbReference type="NCBI Taxonomy" id="55291"/>
    <lineage>
        <taxon>Eukaryota</taxon>
        <taxon>Metazoa</taxon>
        <taxon>Chordata</taxon>
        <taxon>Craniata</taxon>
        <taxon>Vertebrata</taxon>
        <taxon>Euteleostomi</taxon>
        <taxon>Actinopterygii</taxon>
        <taxon>Polypteriformes</taxon>
        <taxon>Polypteridae</taxon>
        <taxon>Polypterus</taxon>
    </lineage>
</organism>
<dbReference type="EMBL" id="JAATIS010004524">
    <property type="protein sequence ID" value="KAG2461759.1"/>
    <property type="molecule type" value="Genomic_DNA"/>
</dbReference>
<evidence type="ECO:0000256" key="1">
    <source>
        <dbReference type="ARBA" id="ARBA00022443"/>
    </source>
</evidence>
<evidence type="ECO:0000313" key="5">
    <source>
        <dbReference type="Proteomes" id="UP000886611"/>
    </source>
</evidence>
<proteinExistence type="predicted"/>
<evidence type="ECO:0000256" key="2">
    <source>
        <dbReference type="PROSITE-ProRule" id="PRU00192"/>
    </source>
</evidence>
<dbReference type="Gene3D" id="2.30.30.40">
    <property type="entry name" value="SH3 Domains"/>
    <property type="match status" value="1"/>
</dbReference>
<dbReference type="InterPro" id="IPR001452">
    <property type="entry name" value="SH3_domain"/>
</dbReference>
<feature type="non-terminal residue" evidence="4">
    <location>
        <position position="1"/>
    </location>
</feature>
<dbReference type="InterPro" id="IPR036028">
    <property type="entry name" value="SH3-like_dom_sf"/>
</dbReference>
<dbReference type="Proteomes" id="UP000886611">
    <property type="component" value="Unassembled WGS sequence"/>
</dbReference>
<keyword evidence="4" id="KW-0808">Transferase</keyword>
<sequence length="120" mass="13699">MEAFLRRYLPCLVKLWDWLWPPPVNNQNISVPDRRRLEISVLHSPPAAVLQAQPSPMYTALYDFQARTEDEMSITQGETLEVIDTMGDFVRAKKLYGSTESGLVPANYVTLIIDEFAENP</sequence>
<keyword evidence="1 2" id="KW-0728">SH3 domain</keyword>
<protein>
    <submittedName>
        <fullName evidence="4">SRMS kinase</fullName>
    </submittedName>
</protein>
<dbReference type="PROSITE" id="PS50002">
    <property type="entry name" value="SH3"/>
    <property type="match status" value="1"/>
</dbReference>
<dbReference type="AlphaFoldDB" id="A0A8X8BP59"/>
<feature type="domain" description="SH3" evidence="3">
    <location>
        <begin position="53"/>
        <end position="114"/>
    </location>
</feature>
<keyword evidence="4" id="KW-0418">Kinase</keyword>
<dbReference type="Pfam" id="PF14604">
    <property type="entry name" value="SH3_9"/>
    <property type="match status" value="1"/>
</dbReference>
<evidence type="ECO:0000259" key="3">
    <source>
        <dbReference type="PROSITE" id="PS50002"/>
    </source>
</evidence>
<dbReference type="SUPFAM" id="SSF50044">
    <property type="entry name" value="SH3-domain"/>
    <property type="match status" value="1"/>
</dbReference>
<accession>A0A8X8BP59</accession>
<name>A0A8X8BP59_POLSE</name>
<keyword evidence="5" id="KW-1185">Reference proteome</keyword>
<evidence type="ECO:0000313" key="4">
    <source>
        <dbReference type="EMBL" id="KAG2461759.1"/>
    </source>
</evidence>
<feature type="non-terminal residue" evidence="4">
    <location>
        <position position="120"/>
    </location>
</feature>